<dbReference type="PANTHER" id="PTHR43400">
    <property type="entry name" value="FUMARATE REDUCTASE"/>
    <property type="match status" value="1"/>
</dbReference>
<keyword evidence="4" id="KW-0560">Oxidoreductase</keyword>
<sequence>MVGLGTCSGGNDNGTGIQMAQAVGAAVRHMSAGQVGIAAVPGLMVRGMVVNSHGQRFINEDVYPGLLGQAALFKHDLKVWVIVDEQAFEEVPEVERWGTQPTHMAETLTELEMLTGMPPGSLESTVTQYNSHAENGEDPYFHKSPTWLRPLQPPFAAIDVQKGFVPPEGGDPGSSAAVFSLGGLEVDIDGRVIDHDGRPIPGLFAAGRSTSGLHSWGYVSGTSLGDGTFFGRRAGRVAATTSDR</sequence>
<name>A0ABU7M983_9ACTN</name>
<feature type="domain" description="FAD-dependent oxidoreductase 2 FAD-binding" evidence="5">
    <location>
        <begin position="13"/>
        <end position="224"/>
    </location>
</feature>
<keyword evidence="3" id="KW-0274">FAD</keyword>
<comment type="cofactor">
    <cofactor evidence="1">
        <name>FAD</name>
        <dbReference type="ChEBI" id="CHEBI:57692"/>
    </cofactor>
</comment>
<dbReference type="SUPFAM" id="SSF56425">
    <property type="entry name" value="Succinate dehydrogenase/fumarate reductase flavoprotein, catalytic domain"/>
    <property type="match status" value="1"/>
</dbReference>
<dbReference type="SUPFAM" id="SSF51905">
    <property type="entry name" value="FAD/NAD(P)-binding domain"/>
    <property type="match status" value="1"/>
</dbReference>
<keyword evidence="7" id="KW-1185">Reference proteome</keyword>
<organism evidence="6 7">
    <name type="scientific">Gordonia sesuvii</name>
    <dbReference type="NCBI Taxonomy" id="3116777"/>
    <lineage>
        <taxon>Bacteria</taxon>
        <taxon>Bacillati</taxon>
        <taxon>Actinomycetota</taxon>
        <taxon>Actinomycetes</taxon>
        <taxon>Mycobacteriales</taxon>
        <taxon>Gordoniaceae</taxon>
        <taxon>Gordonia</taxon>
    </lineage>
</organism>
<evidence type="ECO:0000256" key="3">
    <source>
        <dbReference type="ARBA" id="ARBA00022827"/>
    </source>
</evidence>
<protein>
    <submittedName>
        <fullName evidence="6">FAD-binding protein</fullName>
    </submittedName>
</protein>
<evidence type="ECO:0000256" key="1">
    <source>
        <dbReference type="ARBA" id="ARBA00001974"/>
    </source>
</evidence>
<evidence type="ECO:0000313" key="6">
    <source>
        <dbReference type="EMBL" id="MEE3849670.1"/>
    </source>
</evidence>
<dbReference type="EMBL" id="JAZDUF010000001">
    <property type="protein sequence ID" value="MEE3849670.1"/>
    <property type="molecule type" value="Genomic_DNA"/>
</dbReference>
<dbReference type="InterPro" id="IPR027477">
    <property type="entry name" value="Succ_DH/fumarate_Rdtase_cat_sf"/>
</dbReference>
<dbReference type="PANTHER" id="PTHR43400:SF10">
    <property type="entry name" value="3-OXOSTEROID 1-DEHYDROGENASE"/>
    <property type="match status" value="1"/>
</dbReference>
<accession>A0ABU7M983</accession>
<evidence type="ECO:0000256" key="2">
    <source>
        <dbReference type="ARBA" id="ARBA00022630"/>
    </source>
</evidence>
<keyword evidence="2" id="KW-0285">Flavoprotein</keyword>
<gene>
    <name evidence="6" type="ORF">VZC37_04965</name>
</gene>
<dbReference type="RefSeq" id="WP_330431292.1">
    <property type="nucleotide sequence ID" value="NZ_JAZDUF010000001.1"/>
</dbReference>
<evidence type="ECO:0000313" key="7">
    <source>
        <dbReference type="Proteomes" id="UP001347146"/>
    </source>
</evidence>
<dbReference type="InterPro" id="IPR003953">
    <property type="entry name" value="FAD-dep_OxRdtase_2_FAD-bd"/>
</dbReference>
<dbReference type="Gene3D" id="3.90.700.10">
    <property type="entry name" value="Succinate dehydrogenase/fumarate reductase flavoprotein, catalytic domain"/>
    <property type="match status" value="1"/>
</dbReference>
<dbReference type="Pfam" id="PF00890">
    <property type="entry name" value="FAD_binding_2"/>
    <property type="match status" value="1"/>
</dbReference>
<evidence type="ECO:0000256" key="4">
    <source>
        <dbReference type="ARBA" id="ARBA00023002"/>
    </source>
</evidence>
<dbReference type="InterPro" id="IPR050315">
    <property type="entry name" value="FAD-oxidoreductase_2"/>
</dbReference>
<comment type="caution">
    <text evidence="6">The sequence shown here is derived from an EMBL/GenBank/DDBJ whole genome shotgun (WGS) entry which is preliminary data.</text>
</comment>
<dbReference type="Gene3D" id="3.50.50.60">
    <property type="entry name" value="FAD/NAD(P)-binding domain"/>
    <property type="match status" value="1"/>
</dbReference>
<dbReference type="Proteomes" id="UP001347146">
    <property type="component" value="Unassembled WGS sequence"/>
</dbReference>
<evidence type="ECO:0000259" key="5">
    <source>
        <dbReference type="Pfam" id="PF00890"/>
    </source>
</evidence>
<dbReference type="InterPro" id="IPR036188">
    <property type="entry name" value="FAD/NAD-bd_sf"/>
</dbReference>
<reference evidence="6 7" key="1">
    <citation type="submission" date="2024-01" db="EMBL/GenBank/DDBJ databases">
        <title>Draft genome sequence of Gordonia sp. LSe1-13.</title>
        <authorList>
            <person name="Suphannarot A."/>
            <person name="Mingma R."/>
        </authorList>
    </citation>
    <scope>NUCLEOTIDE SEQUENCE [LARGE SCALE GENOMIC DNA]</scope>
    <source>
        <strain evidence="6 7">LSe1-13</strain>
    </source>
</reference>
<proteinExistence type="predicted"/>